<organism evidence="5 6">
    <name type="scientific">Nelumbo nucifera</name>
    <name type="common">Sacred lotus</name>
    <dbReference type="NCBI Taxonomy" id="4432"/>
    <lineage>
        <taxon>Eukaryota</taxon>
        <taxon>Viridiplantae</taxon>
        <taxon>Streptophyta</taxon>
        <taxon>Embryophyta</taxon>
        <taxon>Tracheophyta</taxon>
        <taxon>Spermatophyta</taxon>
        <taxon>Magnoliopsida</taxon>
        <taxon>Proteales</taxon>
        <taxon>Nelumbonaceae</taxon>
        <taxon>Nelumbo</taxon>
    </lineage>
</organism>
<reference evidence="6" key="1">
    <citation type="submission" date="2025-08" db="UniProtKB">
        <authorList>
            <consortium name="RefSeq"/>
        </authorList>
    </citation>
    <scope>IDENTIFICATION</scope>
</reference>
<keyword evidence="5" id="KW-1185">Reference proteome</keyword>
<dbReference type="AlphaFoldDB" id="A0A1U7ZBM1"/>
<dbReference type="InterPro" id="IPR051579">
    <property type="entry name" value="DDR_Transcriptional_Reg"/>
</dbReference>
<dbReference type="OMA" id="QVMDFGG"/>
<dbReference type="Proteomes" id="UP000189703">
    <property type="component" value="Unplaced"/>
</dbReference>
<feature type="compositionally biased region" description="Polar residues" evidence="4">
    <location>
        <begin position="560"/>
        <end position="569"/>
    </location>
</feature>
<sequence>MGSDSDNEVSSRGGTSVADGSDTEIQALDTQSPSSVSSGEKLEEDNADDLHAFQNTVPLDDTIPLEIFAETQLVDLEGETQEIEDLDLIEDVKTQLLDDYDKELSFDSDGEGTDRTEILTDVDAVSDDDSKRGSGDDSVGSEKRQHSPCKQGAKDIILDSDASHDEEERSVPVQRIASSWASGIASQSNNPKRVYTVPCSNPSNSKPQKGHAHRKNNMSNTIDANLPLDNVRKVDQNCDTRRCNENMPVRNDTKIRVGNSTARKLFYEDKVAGNERSTSKIHSMDGETDIPRSVACDHEFAGLSYMESQEPGELSQANALDVVDKFLSVNNVESSQEVYPYRTTKGKSPPVSNAKGPQSLVKRQNLKSPVRETGVFDWVDSREDEGGGDFFLKRKDAFFGSTGQWRSLTQPRDPMRQNFKRGRDVVRTREKEGLNNLQKIMGLSNSDSRLMLHTSEEVQKQSDEKKGIEIHETKIKKNLTKELDEQLNAEFIGEKLGTPDTSRISPDTYDVGFDTQMAAEAMEALFCGTPANHVANGAYQAEPKTLEGPPIGVKRKKSCSENISLQKRTYPSGHERITGQSKQSNLANTKLNKKTSTSCPKPSRKSRVRELDQDSAVKTKVRRGNTKGKQHINTRSAANCIETSGTSSKFVKPSKAVESMDKTCVKEVNKCHSSSISNGHFSSSKAQLKEGYGTSTPIARRTRQCMALNPLKKAEKLSDNVHLNKLEGNDIGVNAVKSLTLKGKASKFGPNQIDEVNKSKPSEHKVPEPDLDKHHEEMTAPTSHVKECILSCPRRMRTRRSISSHFNEVGLLDGPSIVVKGKEPKEQSTIWRKRSNSDTGINFNLDMRKRTRSGVYPHPFLPFPEKSSKRLMGHKPGSDSAGSHSLDVVNRKVIPGVVDAKVSPDSGSKNESVEGAKGNAKFVESPNEKAKRPCSECSTPVNATTPINAASPVCMGDEYHKQSCKNLSKSFLMKELVRLDASEAVPTPVWKDMRRRRDLSSIRVLFSHHLDEDIIKQQKKILTRLGISIASCSSDATHFVADKFVRTRNMLEAIALGKPVVTHLWLESCGQASCFIDEKNYILRDSKKEKEIGFSMPVSLARACQHPILQGKRVFVTPNIKPSKEVVASLVRAVQGQAVERIGRSVVKDDKIPDDLLVLSCEEDYAVCVPILEKGAAIYSSELVLNGIVIQKLEYERHRLFVDHVKRTRSTIWLRKDGNQFLPVTKRK</sequence>
<feature type="region of interest" description="Disordered" evidence="4">
    <location>
        <begin position="199"/>
        <end position="223"/>
    </location>
</feature>
<evidence type="ECO:0000256" key="1">
    <source>
        <dbReference type="ARBA" id="ARBA00004123"/>
    </source>
</evidence>
<feature type="region of interest" description="Disordered" evidence="4">
    <location>
        <begin position="103"/>
        <end position="174"/>
    </location>
</feature>
<keyword evidence="2" id="KW-0227">DNA damage</keyword>
<evidence type="ECO:0000256" key="4">
    <source>
        <dbReference type="SAM" id="MobiDB-lite"/>
    </source>
</evidence>
<dbReference type="eggNOG" id="KOG2043">
    <property type="taxonomic scope" value="Eukaryota"/>
</dbReference>
<feature type="compositionally biased region" description="Basic residues" evidence="4">
    <location>
        <begin position="619"/>
        <end position="631"/>
    </location>
</feature>
<feature type="region of interest" description="Disordered" evidence="4">
    <location>
        <begin position="750"/>
        <end position="782"/>
    </location>
</feature>
<evidence type="ECO:0000256" key="3">
    <source>
        <dbReference type="ARBA" id="ARBA00023242"/>
    </source>
</evidence>
<dbReference type="InterPro" id="IPR001357">
    <property type="entry name" value="BRCT_dom"/>
</dbReference>
<dbReference type="CDD" id="cd18432">
    <property type="entry name" value="BRCT_PAXIP1_rpt6_like"/>
    <property type="match status" value="1"/>
</dbReference>
<protein>
    <submittedName>
        <fullName evidence="6">Uncharacterized protein LOC104588427 isoform X1</fullName>
    </submittedName>
</protein>
<evidence type="ECO:0000256" key="2">
    <source>
        <dbReference type="ARBA" id="ARBA00022763"/>
    </source>
</evidence>
<feature type="region of interest" description="Disordered" evidence="4">
    <location>
        <begin position="856"/>
        <end position="884"/>
    </location>
</feature>
<feature type="region of interest" description="Disordered" evidence="4">
    <location>
        <begin position="899"/>
        <end position="924"/>
    </location>
</feature>
<evidence type="ECO:0000313" key="6">
    <source>
        <dbReference type="RefSeq" id="XP_010244657.1"/>
    </source>
</evidence>
<dbReference type="SUPFAM" id="SSF52113">
    <property type="entry name" value="BRCT domain"/>
    <property type="match status" value="1"/>
</dbReference>
<dbReference type="GO" id="GO:0006974">
    <property type="term" value="P:DNA damage response"/>
    <property type="evidence" value="ECO:0007669"/>
    <property type="project" value="UniProtKB-KW"/>
</dbReference>
<feature type="region of interest" description="Disordered" evidence="4">
    <location>
        <begin position="542"/>
        <end position="631"/>
    </location>
</feature>
<proteinExistence type="predicted"/>
<dbReference type="PANTHER" id="PTHR23196:SF1">
    <property type="entry name" value="PAX-INTERACTING PROTEIN 1"/>
    <property type="match status" value="1"/>
</dbReference>
<evidence type="ECO:0000313" key="5">
    <source>
        <dbReference type="Proteomes" id="UP000189703"/>
    </source>
</evidence>
<feature type="compositionally biased region" description="Basic and acidic residues" evidence="4">
    <location>
        <begin position="128"/>
        <end position="145"/>
    </location>
</feature>
<dbReference type="CDD" id="cd17744">
    <property type="entry name" value="BRCT_MDC1_rpt1"/>
    <property type="match status" value="1"/>
</dbReference>
<dbReference type="SMART" id="SM00292">
    <property type="entry name" value="BRCT"/>
    <property type="match status" value="1"/>
</dbReference>
<dbReference type="Pfam" id="PF16589">
    <property type="entry name" value="BRCT_2"/>
    <property type="match status" value="1"/>
</dbReference>
<dbReference type="STRING" id="4432.A0A1U7ZBM1"/>
<dbReference type="OrthoDB" id="342264at2759"/>
<dbReference type="FunCoup" id="A0A1U7ZBM1">
    <property type="interactions" value="1993"/>
</dbReference>
<keyword evidence="3" id="KW-0539">Nucleus</keyword>
<dbReference type="Gene3D" id="3.40.50.10190">
    <property type="entry name" value="BRCT domain"/>
    <property type="match status" value="2"/>
</dbReference>
<feature type="compositionally biased region" description="Basic and acidic residues" evidence="4">
    <location>
        <begin position="755"/>
        <end position="778"/>
    </location>
</feature>
<dbReference type="InterPro" id="IPR036420">
    <property type="entry name" value="BRCT_dom_sf"/>
</dbReference>
<feature type="region of interest" description="Disordered" evidence="4">
    <location>
        <begin position="1"/>
        <end position="62"/>
    </location>
</feature>
<name>A0A1U7ZBM1_NELNU</name>
<comment type="subcellular location">
    <subcellularLocation>
        <location evidence="1">Nucleus</location>
    </subcellularLocation>
</comment>
<dbReference type="KEGG" id="nnu:104588427"/>
<feature type="compositionally biased region" description="Polar residues" evidence="4">
    <location>
        <begin position="578"/>
        <end position="600"/>
    </location>
</feature>
<dbReference type="Pfam" id="PF16770">
    <property type="entry name" value="RTT107_BRCT_5"/>
    <property type="match status" value="1"/>
</dbReference>
<gene>
    <name evidence="6" type="primary">LOC104588427</name>
</gene>
<feature type="compositionally biased region" description="Basic and acidic residues" evidence="4">
    <location>
        <begin position="608"/>
        <end position="617"/>
    </location>
</feature>
<dbReference type="RefSeq" id="XP_010244657.1">
    <property type="nucleotide sequence ID" value="XM_010246355.2"/>
</dbReference>
<accession>A0A1U7ZBM1</accession>
<dbReference type="PANTHER" id="PTHR23196">
    <property type="entry name" value="PAX TRANSCRIPTION ACTIVATION DOMAIN INTERACTING PROTEIN"/>
    <property type="match status" value="1"/>
</dbReference>
<feature type="compositionally biased region" description="Basic and acidic residues" evidence="4">
    <location>
        <begin position="152"/>
        <end position="170"/>
    </location>
</feature>
<dbReference type="PROSITE" id="PS50172">
    <property type="entry name" value="BRCT"/>
    <property type="match status" value="1"/>
</dbReference>
<dbReference type="GeneID" id="104588427"/>
<feature type="compositionally biased region" description="Polar residues" evidence="4">
    <location>
        <begin position="28"/>
        <end position="38"/>
    </location>
</feature>
<dbReference type="GO" id="GO:0005634">
    <property type="term" value="C:nucleus"/>
    <property type="evidence" value="ECO:0007669"/>
    <property type="project" value="UniProtKB-SubCell"/>
</dbReference>